<accession>A0A8D8XCV0</accession>
<proteinExistence type="predicted"/>
<protein>
    <submittedName>
        <fullName evidence="1">Uncharacterized protein</fullName>
    </submittedName>
</protein>
<reference evidence="1" key="1">
    <citation type="submission" date="2021-05" db="EMBL/GenBank/DDBJ databases">
        <authorList>
            <person name="Alioto T."/>
            <person name="Alioto T."/>
            <person name="Gomez Garrido J."/>
        </authorList>
    </citation>
    <scope>NUCLEOTIDE SEQUENCE</scope>
</reference>
<evidence type="ECO:0000313" key="1">
    <source>
        <dbReference type="EMBL" id="CAG6690334.1"/>
    </source>
</evidence>
<dbReference type="EMBL" id="HBUF01296964">
    <property type="protein sequence ID" value="CAG6690334.1"/>
    <property type="molecule type" value="Transcribed_RNA"/>
</dbReference>
<organism evidence="1">
    <name type="scientific">Cacopsylla melanoneura</name>
    <dbReference type="NCBI Taxonomy" id="428564"/>
    <lineage>
        <taxon>Eukaryota</taxon>
        <taxon>Metazoa</taxon>
        <taxon>Ecdysozoa</taxon>
        <taxon>Arthropoda</taxon>
        <taxon>Hexapoda</taxon>
        <taxon>Insecta</taxon>
        <taxon>Pterygota</taxon>
        <taxon>Neoptera</taxon>
        <taxon>Paraneoptera</taxon>
        <taxon>Hemiptera</taxon>
        <taxon>Sternorrhyncha</taxon>
        <taxon>Psylloidea</taxon>
        <taxon>Psyllidae</taxon>
        <taxon>Psyllinae</taxon>
        <taxon>Cacopsylla</taxon>
    </lineage>
</organism>
<name>A0A8D8XCV0_9HEMI</name>
<dbReference type="AlphaFoldDB" id="A0A8D8XCV0"/>
<sequence length="103" mass="12363">MEEIQESCMGMEETQEFCMAHQDQVLFPQTEEVQETLDQWNQELLLTGIMEEIQEYCTVNQEDQELLSTAMEEIQEYFMDPAMEQHPQTTFHQQLEITRTLYF</sequence>